<dbReference type="Gene3D" id="3.90.550.10">
    <property type="entry name" value="Spore Coat Polysaccharide Biosynthesis Protein SpsA, Chain A"/>
    <property type="match status" value="1"/>
</dbReference>
<keyword evidence="5" id="KW-0328">Glycosyltransferase</keyword>
<evidence type="ECO:0000256" key="3">
    <source>
        <dbReference type="SAM" id="MobiDB-lite"/>
    </source>
</evidence>
<dbReference type="InterPro" id="IPR029044">
    <property type="entry name" value="Nucleotide-diphossugar_trans"/>
</dbReference>
<evidence type="ECO:0000256" key="2">
    <source>
        <dbReference type="ARBA" id="ARBA00022679"/>
    </source>
</evidence>
<feature type="transmembrane region" description="Helical" evidence="4">
    <location>
        <begin position="12"/>
        <end position="32"/>
    </location>
</feature>
<feature type="region of interest" description="Disordered" evidence="3">
    <location>
        <begin position="55"/>
        <end position="96"/>
    </location>
</feature>
<feature type="compositionally biased region" description="Basic and acidic residues" evidence="3">
    <location>
        <begin position="75"/>
        <end position="85"/>
    </location>
</feature>
<dbReference type="Pfam" id="PF01793">
    <property type="entry name" value="Glyco_transf_15"/>
    <property type="match status" value="1"/>
</dbReference>
<dbReference type="Proteomes" id="UP000198406">
    <property type="component" value="Unassembled WGS sequence"/>
</dbReference>
<dbReference type="PANTHER" id="PTHR31121:SF6">
    <property type="entry name" value="ALPHA-1,2 MANNOSYLTRANSFERASE KTR1"/>
    <property type="match status" value="1"/>
</dbReference>
<dbReference type="InParanoid" id="A0A1Z5KTX1"/>
<dbReference type="EMBL" id="BDSP01000292">
    <property type="protein sequence ID" value="GAX29595.1"/>
    <property type="molecule type" value="Genomic_DNA"/>
</dbReference>
<evidence type="ECO:0000313" key="6">
    <source>
        <dbReference type="Proteomes" id="UP000198406"/>
    </source>
</evidence>
<keyword evidence="4" id="KW-0472">Membrane</keyword>
<gene>
    <name evidence="5" type="ORF">FisN_24Lh052</name>
</gene>
<dbReference type="GO" id="GO:0005794">
    <property type="term" value="C:Golgi apparatus"/>
    <property type="evidence" value="ECO:0007669"/>
    <property type="project" value="TreeGrafter"/>
</dbReference>
<name>A0A1Z5KTX1_FISSO</name>
<protein>
    <submittedName>
        <fullName evidence="5">Mannosyltransferase</fullName>
    </submittedName>
</protein>
<keyword evidence="4" id="KW-0812">Transmembrane</keyword>
<comment type="caution">
    <text evidence="5">The sequence shown here is derived from an EMBL/GenBank/DDBJ whole genome shotgun (WGS) entry which is preliminary data.</text>
</comment>
<dbReference type="OrthoDB" id="439943at2759"/>
<dbReference type="SUPFAM" id="SSF53448">
    <property type="entry name" value="Nucleotide-diphospho-sugar transferases"/>
    <property type="match status" value="1"/>
</dbReference>
<keyword evidence="2 5" id="KW-0808">Transferase</keyword>
<dbReference type="GO" id="GO:0016020">
    <property type="term" value="C:membrane"/>
    <property type="evidence" value="ECO:0007669"/>
    <property type="project" value="InterPro"/>
</dbReference>
<feature type="compositionally biased region" description="Basic and acidic residues" evidence="3">
    <location>
        <begin position="55"/>
        <end position="67"/>
    </location>
</feature>
<evidence type="ECO:0000256" key="4">
    <source>
        <dbReference type="SAM" id="Phobius"/>
    </source>
</evidence>
<dbReference type="GO" id="GO:0000026">
    <property type="term" value="F:alpha-1,2-mannosyltransferase activity"/>
    <property type="evidence" value="ECO:0007669"/>
    <property type="project" value="TreeGrafter"/>
</dbReference>
<comment type="similarity">
    <text evidence="1">Belongs to the glycosyltransferase 15 family.</text>
</comment>
<evidence type="ECO:0000313" key="5">
    <source>
        <dbReference type="EMBL" id="GAX29595.1"/>
    </source>
</evidence>
<sequence length="1261" mass="145067">MKAAARRMKTPSLILLVLFIVTVAFVNLYLGYKATIHHHSSSSFIYKNTKEREVDNTSKKDDYKKEQPQQQKSGIDNDSHSRKNYVDSNTDDDDDESFYSNLNSLEALRTVSTRTTPTHQACQHTQGVYHIQMGDIGGAAGTIFFQFVVSQILYAEQYNLTPWVHFNNVSHIVYDPLVHQAHQHQHVLLNPPMQARNATYVRRPGGHMKDFSPGPPDVSHSVSMHQLTLTGTGVWEHYFEPISDYIPGDTSCHTYVTMDLFLITPGLHGFTDYAPRCWRYHYLPDYVTQLHMPFHEWIAPQRATAARIVQQYIRLRAPIRHAAALVNPPASVLLGLHIRHSDKAAGRRVLETSEFLPYVLAFAQQQNTRYNKNDDWAIYLATDSDLVLQEIQNYWPSHITSRIRTFQALRSTNATAVFDMPQHHHHQTNTEVLIEIQALSQCHYLLHGLSAVSESALWLNAQLVSVDLEDPDERLTVAQFRTLLQMRNQSSSLYPARVRTDVWWEVDEDKVERIIDDATVNCSNYQGILLIHNAGGHGFGRSFFTTILNQLRYAAQYQLLPWVHLDPQENHLVYDPDFHDADNQTVTVLAGIAATVQHDSLGRFYPESPEVISQTNSTLTLHGNGIWNSYFEPIRPSKRCRLQLPLMQMGSSLVTGLELYDPSSIRAWHYDEVTLWSAESLPELRQRAHSILQEHFRPLSYLQQRVDRVFALTRESPLCLGVHIRSIDKQGKFRRKISLEKYLEYIRAFAEAGGHCVYLATESRTALNFLHKQLENENVTASLELLHQGYQVVRSLKGRSREWLPHFYASHHRVNAETVVDIMALARCQYLIHGASTVSEAAIYWNPNLTSISLEDSVPALFAKELSLLVSEELEKQESKAQQRITFTYVTETMKNTSIVRTPGVRNNSNAIVYLAQKTHSSYEGRDSFSNLLKSMQLLKKNYLDTHDGTADVFVFHSGDFTEMDWNLMQDALNLKGVLHLVDLTNSSYWSRPIHHINDNPADWFAWPLFSEGYRRMMHWFAIDIWDYFSQLNVQGGCHYRYIWRLDEDSFIHSPIRYDIFDYMSSQQFVYGFRMCAYEMKVTQRMWTMWTKRHPGFKPQRPIDLEMCGIYNNLFVADLDFFNRPDVAQFLRFIDRQGHIYRRRLGDLMIHSMAVYAFAPPQQIHRFLDFTYEHGTVNRTDGCLVWGGIQAGYDDDHAAETVSQFYDRYANCSDVRASYLGVSDLSPSYSHVSTSKKARLALFTVTAGEVELPAGKGILSG</sequence>
<keyword evidence="4" id="KW-1133">Transmembrane helix</keyword>
<dbReference type="GO" id="GO:0006487">
    <property type="term" value="P:protein N-linked glycosylation"/>
    <property type="evidence" value="ECO:0007669"/>
    <property type="project" value="TreeGrafter"/>
</dbReference>
<evidence type="ECO:0000256" key="1">
    <source>
        <dbReference type="ARBA" id="ARBA00007677"/>
    </source>
</evidence>
<dbReference type="InterPro" id="IPR002685">
    <property type="entry name" value="Glyco_trans_15"/>
</dbReference>
<keyword evidence="6" id="KW-1185">Reference proteome</keyword>
<dbReference type="PANTHER" id="PTHR31121">
    <property type="entry name" value="ALPHA-1,2 MANNOSYLTRANSFERASE KTR1"/>
    <property type="match status" value="1"/>
</dbReference>
<reference evidence="5 6" key="1">
    <citation type="journal article" date="2015" name="Plant Cell">
        <title>Oil accumulation by the oleaginous diatom Fistulifera solaris as revealed by the genome and transcriptome.</title>
        <authorList>
            <person name="Tanaka T."/>
            <person name="Maeda Y."/>
            <person name="Veluchamy A."/>
            <person name="Tanaka M."/>
            <person name="Abida H."/>
            <person name="Marechal E."/>
            <person name="Bowler C."/>
            <person name="Muto M."/>
            <person name="Sunaga Y."/>
            <person name="Tanaka M."/>
            <person name="Yoshino T."/>
            <person name="Taniguchi T."/>
            <person name="Fukuda Y."/>
            <person name="Nemoto M."/>
            <person name="Matsumoto M."/>
            <person name="Wong P.S."/>
            <person name="Aburatani S."/>
            <person name="Fujibuchi W."/>
        </authorList>
    </citation>
    <scope>NUCLEOTIDE SEQUENCE [LARGE SCALE GENOMIC DNA]</scope>
    <source>
        <strain evidence="5 6">JPCC DA0580</strain>
    </source>
</reference>
<organism evidence="5 6">
    <name type="scientific">Fistulifera solaris</name>
    <name type="common">Oleaginous diatom</name>
    <dbReference type="NCBI Taxonomy" id="1519565"/>
    <lineage>
        <taxon>Eukaryota</taxon>
        <taxon>Sar</taxon>
        <taxon>Stramenopiles</taxon>
        <taxon>Ochrophyta</taxon>
        <taxon>Bacillariophyta</taxon>
        <taxon>Bacillariophyceae</taxon>
        <taxon>Bacillariophycidae</taxon>
        <taxon>Naviculales</taxon>
        <taxon>Naviculaceae</taxon>
        <taxon>Fistulifera</taxon>
    </lineage>
</organism>
<accession>A0A1Z5KTX1</accession>
<dbReference type="AlphaFoldDB" id="A0A1Z5KTX1"/>
<dbReference type="Gene3D" id="3.40.50.11350">
    <property type="match status" value="2"/>
</dbReference>
<proteinExistence type="inferred from homology"/>
<dbReference type="GO" id="GO:0000032">
    <property type="term" value="P:cell wall mannoprotein biosynthetic process"/>
    <property type="evidence" value="ECO:0007669"/>
    <property type="project" value="TreeGrafter"/>
</dbReference>